<keyword evidence="1" id="KW-1133">Transmembrane helix</keyword>
<protein>
    <submittedName>
        <fullName evidence="2">Uncharacterized protein</fullName>
    </submittedName>
</protein>
<dbReference type="EMBL" id="JAEOAQ010000003">
    <property type="protein sequence ID" value="KAG5419364.1"/>
    <property type="molecule type" value="Genomic_DNA"/>
</dbReference>
<dbReference type="OrthoDB" id="4093016at2759"/>
<dbReference type="Proteomes" id="UP000669133">
    <property type="component" value="Unassembled WGS sequence"/>
</dbReference>
<proteinExistence type="predicted"/>
<organism evidence="2 3">
    <name type="scientific">Candida metapsilosis</name>
    <dbReference type="NCBI Taxonomy" id="273372"/>
    <lineage>
        <taxon>Eukaryota</taxon>
        <taxon>Fungi</taxon>
        <taxon>Dikarya</taxon>
        <taxon>Ascomycota</taxon>
        <taxon>Saccharomycotina</taxon>
        <taxon>Pichiomycetes</taxon>
        <taxon>Debaryomycetaceae</taxon>
        <taxon>Candida/Lodderomyces clade</taxon>
        <taxon>Candida</taxon>
    </lineage>
</organism>
<keyword evidence="3" id="KW-1185">Reference proteome</keyword>
<dbReference type="AlphaFoldDB" id="A0A8H7ZF29"/>
<feature type="transmembrane region" description="Helical" evidence="1">
    <location>
        <begin position="6"/>
        <end position="27"/>
    </location>
</feature>
<reference evidence="2 3" key="1">
    <citation type="submission" date="2020-12" db="EMBL/GenBank/DDBJ databases">
        <title>Effect of drift, selection, and recombination on the evolution of hybrid genomes in Candida yeast pathogens.</title>
        <authorList>
            <person name="Mixao V."/>
            <person name="Ksiezopolska E."/>
            <person name="Saus E."/>
            <person name="Boekhout T."/>
            <person name="Gacser A."/>
            <person name="Gabaldon T."/>
        </authorList>
    </citation>
    <scope>NUCLEOTIDE SEQUENCE [LARGE SCALE GENOMIC DNA]</scope>
    <source>
        <strain evidence="2 3">BP57</strain>
    </source>
</reference>
<accession>A0A8H7ZF29</accession>
<name>A0A8H7ZF29_9ASCO</name>
<keyword evidence="1" id="KW-0472">Membrane</keyword>
<dbReference type="RefSeq" id="XP_067548480.1">
    <property type="nucleotide sequence ID" value="XM_067692064.1"/>
</dbReference>
<comment type="caution">
    <text evidence="2">The sequence shown here is derived from an EMBL/GenBank/DDBJ whole genome shotgun (WGS) entry which is preliminary data.</text>
</comment>
<keyword evidence="1" id="KW-0812">Transmembrane</keyword>
<evidence type="ECO:0000313" key="2">
    <source>
        <dbReference type="EMBL" id="KAG5419364.1"/>
    </source>
</evidence>
<evidence type="ECO:0000256" key="1">
    <source>
        <dbReference type="SAM" id="Phobius"/>
    </source>
</evidence>
<sequence length="526" mass="60753">MIFYLFTGLLKGFVGGAIIGVIIAAIYQAGNLTMSYYIGINQYAYTFNKLVNSSNAHEYRNQLVQMATECLELMDHYQALHPSYIQMLSFLMSQNIDVSKYNDEWVSQLNSWLENYTTQLNSYESQPNLKAEDAVEFFDKIRTIVIALTIQTKYQEALNYLNRYASVVDFSTQPKTRPQFQSNRYVEYLFMKFIINIFSLIWFPLDDNEYSIAAGMYVKEGDKLLYSTSSFKPLTKIYNIVISYQKRNSALFEENDEESRYYWLVRFLHLSLLFKQFEFVEFQKEFFDLFVAQKEPTKYLFADTLLIKRNLLVMYAIVLIFTKPFNTLTSINIENEQLIDSYYRDPASIEYKFFKRVLKPLGKLDMPSVRKALTDSSFLSELISTLEYTLPVSTARFSNNSNFFIEHMKTTIDIKVFLLLISNSRSISRLQLLQLMGYDLTSTTESDLNEVSNLLVGTLSALGLGRVGINYLADKQVFINNGGISSADEVTRLQDEIDAVQNELKGEALTVLIANLVSSSIYQEEQ</sequence>
<dbReference type="GeneID" id="93651760"/>
<evidence type="ECO:0000313" key="3">
    <source>
        <dbReference type="Proteomes" id="UP000669133"/>
    </source>
</evidence>
<gene>
    <name evidence="2" type="ORF">I9W82_003131</name>
</gene>